<name>A0A6B0UMX7_IXORI</name>
<proteinExistence type="predicted"/>
<sequence length="119" mass="13257">MLVLVVALCCPVQFRRMAAQQDVDCAWWIRHVSDRQMGSVNDNVPGLVVDGLCEGLKGVSYGVDDSLPPLPKWRSQPAASFMLVLVVALCCPVQFRPMAAQQDVDCAWWIRHVADGFRE</sequence>
<feature type="chain" id="PRO_5025336106" evidence="1">
    <location>
        <begin position="20"/>
        <end position="119"/>
    </location>
</feature>
<evidence type="ECO:0000256" key="1">
    <source>
        <dbReference type="SAM" id="SignalP"/>
    </source>
</evidence>
<protein>
    <submittedName>
        <fullName evidence="2">Putative secreted protein</fullName>
    </submittedName>
</protein>
<dbReference type="AlphaFoldDB" id="A0A6B0UMX7"/>
<feature type="signal peptide" evidence="1">
    <location>
        <begin position="1"/>
        <end position="19"/>
    </location>
</feature>
<dbReference type="EMBL" id="GIFC01008912">
    <property type="protein sequence ID" value="MXU90995.1"/>
    <property type="molecule type" value="Transcribed_RNA"/>
</dbReference>
<reference evidence="2" key="1">
    <citation type="submission" date="2019-12" db="EMBL/GenBank/DDBJ databases">
        <title>An insight into the sialome of adult female Ixodes ricinus ticks feeding for 6 days.</title>
        <authorList>
            <person name="Perner J."/>
            <person name="Ribeiro J.M.C."/>
        </authorList>
    </citation>
    <scope>NUCLEOTIDE SEQUENCE</scope>
    <source>
        <strain evidence="2">Semi-engorged</strain>
        <tissue evidence="2">Salivary glands</tissue>
    </source>
</reference>
<evidence type="ECO:0000313" key="2">
    <source>
        <dbReference type="EMBL" id="MXU90995.1"/>
    </source>
</evidence>
<accession>A0A6B0UMX7</accession>
<organism evidence="2">
    <name type="scientific">Ixodes ricinus</name>
    <name type="common">Common tick</name>
    <name type="synonym">Acarus ricinus</name>
    <dbReference type="NCBI Taxonomy" id="34613"/>
    <lineage>
        <taxon>Eukaryota</taxon>
        <taxon>Metazoa</taxon>
        <taxon>Ecdysozoa</taxon>
        <taxon>Arthropoda</taxon>
        <taxon>Chelicerata</taxon>
        <taxon>Arachnida</taxon>
        <taxon>Acari</taxon>
        <taxon>Parasitiformes</taxon>
        <taxon>Ixodida</taxon>
        <taxon>Ixodoidea</taxon>
        <taxon>Ixodidae</taxon>
        <taxon>Ixodinae</taxon>
        <taxon>Ixodes</taxon>
    </lineage>
</organism>
<keyword evidence="1" id="KW-0732">Signal</keyword>